<dbReference type="Gene3D" id="1.20.1050.10">
    <property type="match status" value="1"/>
</dbReference>
<evidence type="ECO:0000259" key="7">
    <source>
        <dbReference type="PROSITE" id="PS50405"/>
    </source>
</evidence>
<feature type="domain" description="GST C-terminal" evidence="7">
    <location>
        <begin position="26"/>
        <end position="183"/>
    </location>
</feature>
<evidence type="ECO:0000256" key="1">
    <source>
        <dbReference type="ARBA" id="ARBA00007409"/>
    </source>
</evidence>
<protein>
    <recommendedName>
        <fullName evidence="2">glutathione transferase</fullName>
        <ecNumber evidence="2">2.5.1.18</ecNumber>
    </recommendedName>
</protein>
<dbReference type="InterPro" id="IPR004045">
    <property type="entry name" value="Glutathione_S-Trfase_N"/>
</dbReference>
<dbReference type="RefSeq" id="XP_049138998.1">
    <property type="nucleotide sequence ID" value="XM_049281855.1"/>
</dbReference>
<dbReference type="EC" id="2.5.1.18" evidence="2"/>
<keyword evidence="3" id="KW-0808">Transferase</keyword>
<proteinExistence type="inferred from homology"/>
<feature type="region of interest" description="Disordered" evidence="5">
    <location>
        <begin position="749"/>
        <end position="769"/>
    </location>
</feature>
<dbReference type="GO" id="GO:0005737">
    <property type="term" value="C:cytoplasm"/>
    <property type="evidence" value="ECO:0007669"/>
    <property type="project" value="TreeGrafter"/>
</dbReference>
<comment type="similarity">
    <text evidence="1">Belongs to the GST superfamily.</text>
</comment>
<organism evidence="8 9">
    <name type="scientific">Colletotrichum lupini</name>
    <dbReference type="NCBI Taxonomy" id="145971"/>
    <lineage>
        <taxon>Eukaryota</taxon>
        <taxon>Fungi</taxon>
        <taxon>Dikarya</taxon>
        <taxon>Ascomycota</taxon>
        <taxon>Pezizomycotina</taxon>
        <taxon>Sordariomycetes</taxon>
        <taxon>Hypocreomycetidae</taxon>
        <taxon>Glomerellales</taxon>
        <taxon>Glomerellaceae</taxon>
        <taxon>Colletotrichum</taxon>
        <taxon>Colletotrichum acutatum species complex</taxon>
    </lineage>
</organism>
<dbReference type="PANTHER" id="PTHR43900:SF3">
    <property type="entry name" value="GLUTATHIONE S-TRANSFERASE RHO"/>
    <property type="match status" value="1"/>
</dbReference>
<dbReference type="Proteomes" id="UP000830671">
    <property type="component" value="Chromosome 2"/>
</dbReference>
<dbReference type="SUPFAM" id="SSF53590">
    <property type="entry name" value="Nucleoside hydrolase"/>
    <property type="match status" value="1"/>
</dbReference>
<keyword evidence="9" id="KW-1185">Reference proteome</keyword>
<dbReference type="InterPro" id="IPR011483">
    <property type="entry name" value="Sde182_NH-like"/>
</dbReference>
<dbReference type="SFLD" id="SFLDS00019">
    <property type="entry name" value="Glutathione_Transferase_(cytos"/>
    <property type="match status" value="1"/>
</dbReference>
<dbReference type="Gene3D" id="2.60.40.10">
    <property type="entry name" value="Immunoglobulins"/>
    <property type="match status" value="1"/>
</dbReference>
<dbReference type="AlphaFoldDB" id="A0A9Q8SH99"/>
<dbReference type="EMBL" id="CP019474">
    <property type="protein sequence ID" value="UQC77359.1"/>
    <property type="molecule type" value="Genomic_DNA"/>
</dbReference>
<dbReference type="PROSITE" id="PS50404">
    <property type="entry name" value="GST_NTER"/>
    <property type="match status" value="1"/>
</dbReference>
<dbReference type="InterPro" id="IPR036282">
    <property type="entry name" value="Glutathione-S-Trfase_C_sf"/>
</dbReference>
<dbReference type="GO" id="GO:0006749">
    <property type="term" value="P:glutathione metabolic process"/>
    <property type="evidence" value="ECO:0007669"/>
    <property type="project" value="TreeGrafter"/>
</dbReference>
<evidence type="ECO:0000259" key="6">
    <source>
        <dbReference type="PROSITE" id="PS50404"/>
    </source>
</evidence>
<dbReference type="Pfam" id="PF02798">
    <property type="entry name" value="GST_N"/>
    <property type="match status" value="1"/>
</dbReference>
<accession>A0A9Q8SH99</accession>
<dbReference type="InterPro" id="IPR048527">
    <property type="entry name" value="Sde182_C"/>
</dbReference>
<evidence type="ECO:0000256" key="2">
    <source>
        <dbReference type="ARBA" id="ARBA00012452"/>
    </source>
</evidence>
<dbReference type="SUPFAM" id="SSF47616">
    <property type="entry name" value="GST C-terminal domain-like"/>
    <property type="match status" value="1"/>
</dbReference>
<dbReference type="Pfam" id="PF07632">
    <property type="entry name" value="Sde182_NH-like"/>
    <property type="match status" value="1"/>
</dbReference>
<dbReference type="Gene3D" id="3.90.245.10">
    <property type="entry name" value="Ribonucleoside hydrolase-like"/>
    <property type="match status" value="1"/>
</dbReference>
<dbReference type="Gene3D" id="3.40.30.10">
    <property type="entry name" value="Glutaredoxin"/>
    <property type="match status" value="1"/>
</dbReference>
<name>A0A9Q8SH99_9PEZI</name>
<sequence>MSIKLWDSYDLTQVNLMKEEQKNPAYVKERHPFGRIPVIQDGDFQLFESRAICRYLVTKFGGPFSSLDAVMSGDPVKIGNFEKALTEPAYPSQVEKATEMFKTALDYYEDFLGSNAYLAGNDFSLADIYIFTWMSYIHLLGLYEEVTARPHVEDLWKRVSGRSAWKSAVLSFHANKLSTKGYLRLVYGTRIEVRECLTGAVFRLAVTFDPCLFIPNKATRSVAAVTSFKRKLGVPQILPLTESSLGQYLEVVSSTDLRFRWYCFTMHCSSSLSRATLLLSCIVPSLASQCTPSTPEKPRVFLLSDIANEPDDAQSLVRLLAYANDLQIEGLVATTSVWLNDTTRPDQMHDIVDAYGEALLNLKKHAPGWPEASYLKGLIATGLPVYGMDGVGEEKDSEGSDKLVKAVDASDEPLWVPVWGGASVLAQALWHVNATRSSSEIEAFVSKLRVYAISDQDNTGSWIRRNWPQLFYIASIHHFNRYAVAAWGGISGEEYYNFPSFSNQEVISPDWIRQNIQSVGPLGAKYPDADFIVEGDTPSLLYLIPNGLSDPEYPEWGSWGGRYGPVTYGEGHYADTVDVLKGASGRTIMSSQATVWRWREAFQNDFAARIKWSASPEFGDAHHAPVVVLNGDTSRKIVKMIVKEEDVIGLDARESCDPDGGELTYKWWQYLEPSSNNNNPGRDVGRLELSDTDAPIITVTMPSEEALRAPGRNRHPNDDKHMHLILEVSDGTLVSYRRVIFTILGPMSKTGDEKSSAGKAAEQAVHDEL</sequence>
<evidence type="ECO:0000256" key="4">
    <source>
        <dbReference type="ARBA" id="ARBA00047960"/>
    </source>
</evidence>
<dbReference type="SUPFAM" id="SSF52833">
    <property type="entry name" value="Thioredoxin-like"/>
    <property type="match status" value="1"/>
</dbReference>
<comment type="catalytic activity">
    <reaction evidence="4">
        <text>RX + glutathione = an S-substituted glutathione + a halide anion + H(+)</text>
        <dbReference type="Rhea" id="RHEA:16437"/>
        <dbReference type="ChEBI" id="CHEBI:15378"/>
        <dbReference type="ChEBI" id="CHEBI:16042"/>
        <dbReference type="ChEBI" id="CHEBI:17792"/>
        <dbReference type="ChEBI" id="CHEBI:57925"/>
        <dbReference type="ChEBI" id="CHEBI:90779"/>
        <dbReference type="EC" id="2.5.1.18"/>
    </reaction>
</comment>
<dbReference type="InterPro" id="IPR004046">
    <property type="entry name" value="GST_C"/>
</dbReference>
<evidence type="ECO:0000256" key="5">
    <source>
        <dbReference type="SAM" id="MobiDB-lite"/>
    </source>
</evidence>
<dbReference type="InterPro" id="IPR040079">
    <property type="entry name" value="Glutathione_S-Trfase"/>
</dbReference>
<evidence type="ECO:0000313" key="8">
    <source>
        <dbReference type="EMBL" id="UQC77359.1"/>
    </source>
</evidence>
<dbReference type="GO" id="GO:0043295">
    <property type="term" value="F:glutathione binding"/>
    <property type="evidence" value="ECO:0007669"/>
    <property type="project" value="TreeGrafter"/>
</dbReference>
<gene>
    <name evidence="8" type="ORF">CLUP02_02827</name>
</gene>
<dbReference type="InterPro" id="IPR013783">
    <property type="entry name" value="Ig-like_fold"/>
</dbReference>
<reference evidence="8" key="1">
    <citation type="journal article" date="2021" name="Mol. Plant Microbe Interact.">
        <title>Complete Genome Sequence of the Plant-Pathogenic Fungus Colletotrichum lupini.</title>
        <authorList>
            <person name="Baroncelli R."/>
            <person name="Pensec F."/>
            <person name="Da Lio D."/>
            <person name="Boufleur T."/>
            <person name="Vicente I."/>
            <person name="Sarrocco S."/>
            <person name="Picot A."/>
            <person name="Baraldi E."/>
            <person name="Sukno S."/>
            <person name="Thon M."/>
            <person name="Le Floch G."/>
        </authorList>
    </citation>
    <scope>NUCLEOTIDE SEQUENCE</scope>
    <source>
        <strain evidence="8">IMI 504893</strain>
    </source>
</reference>
<dbReference type="InterPro" id="IPR036452">
    <property type="entry name" value="Ribo_hydro-like"/>
</dbReference>
<dbReference type="Pfam" id="PF00043">
    <property type="entry name" value="GST_C"/>
    <property type="match status" value="1"/>
</dbReference>
<evidence type="ECO:0000313" key="9">
    <source>
        <dbReference type="Proteomes" id="UP000830671"/>
    </source>
</evidence>
<dbReference type="InterPro" id="IPR036249">
    <property type="entry name" value="Thioredoxin-like_sf"/>
</dbReference>
<dbReference type="PANTHER" id="PTHR43900">
    <property type="entry name" value="GLUTATHIONE S-TRANSFERASE RHO"/>
    <property type="match status" value="1"/>
</dbReference>
<dbReference type="InterPro" id="IPR010987">
    <property type="entry name" value="Glutathione-S-Trfase_C-like"/>
</dbReference>
<dbReference type="KEGG" id="clup:CLUP02_02827"/>
<dbReference type="PROSITE" id="PS50405">
    <property type="entry name" value="GST_CTER"/>
    <property type="match status" value="1"/>
</dbReference>
<dbReference type="GO" id="GO:0016799">
    <property type="term" value="F:hydrolase activity, hydrolyzing N-glycosyl compounds"/>
    <property type="evidence" value="ECO:0007669"/>
    <property type="project" value="InterPro"/>
</dbReference>
<dbReference type="Pfam" id="PF21027">
    <property type="entry name" value="Sde0182_C"/>
    <property type="match status" value="1"/>
</dbReference>
<dbReference type="GO" id="GO:0004364">
    <property type="term" value="F:glutathione transferase activity"/>
    <property type="evidence" value="ECO:0007669"/>
    <property type="project" value="UniProtKB-EC"/>
</dbReference>
<evidence type="ECO:0000256" key="3">
    <source>
        <dbReference type="ARBA" id="ARBA00022679"/>
    </source>
</evidence>
<dbReference type="GeneID" id="73336865"/>
<feature type="domain" description="GST N-terminal" evidence="6">
    <location>
        <begin position="1"/>
        <end position="64"/>
    </location>
</feature>